<evidence type="ECO:0000256" key="9">
    <source>
        <dbReference type="ARBA" id="ARBA00049406"/>
    </source>
</evidence>
<dbReference type="AlphaFoldDB" id="A0A914BWC3"/>
<dbReference type="GO" id="GO:0006565">
    <property type="term" value="P:L-serine catabolic process"/>
    <property type="evidence" value="ECO:0007669"/>
    <property type="project" value="TreeGrafter"/>
</dbReference>
<dbReference type="FunFam" id="3.40.50.1100:FF:000041">
    <property type="entry name" value="Threonine ammonia-lyase, variant"/>
    <property type="match status" value="1"/>
</dbReference>
<proteinExistence type="inferred from homology"/>
<evidence type="ECO:0000256" key="13">
    <source>
        <dbReference type="ARBA" id="ARBA00066349"/>
    </source>
</evidence>
<comment type="similarity">
    <text evidence="2">Belongs to the serine/threonine dehydratase family.</text>
</comment>
<dbReference type="GO" id="GO:0030170">
    <property type="term" value="F:pyridoxal phosphate binding"/>
    <property type="evidence" value="ECO:0007669"/>
    <property type="project" value="InterPro"/>
</dbReference>
<dbReference type="InterPro" id="IPR036052">
    <property type="entry name" value="TrpB-like_PALP_sf"/>
</dbReference>
<evidence type="ECO:0000256" key="11">
    <source>
        <dbReference type="ARBA" id="ARBA00051769"/>
    </source>
</evidence>
<comment type="cofactor">
    <cofactor evidence="1">
        <name>pyridoxal 5'-phosphate</name>
        <dbReference type="ChEBI" id="CHEBI:597326"/>
    </cofactor>
</comment>
<comment type="catalytic activity">
    <reaction evidence="10">
        <text>D-serine = pyruvate + NH4(+)</text>
        <dbReference type="Rhea" id="RHEA:13977"/>
        <dbReference type="ChEBI" id="CHEBI:15361"/>
        <dbReference type="ChEBI" id="CHEBI:28938"/>
        <dbReference type="ChEBI" id="CHEBI:35247"/>
        <dbReference type="EC" id="4.3.1.18"/>
    </reaction>
</comment>
<evidence type="ECO:0000259" key="19">
    <source>
        <dbReference type="Pfam" id="PF00291"/>
    </source>
</evidence>
<keyword evidence="4" id="KW-0663">Pyridoxal phosphate</keyword>
<evidence type="ECO:0000256" key="2">
    <source>
        <dbReference type="ARBA" id="ARBA00010869"/>
    </source>
</evidence>
<dbReference type="GO" id="GO:0030378">
    <property type="term" value="F:serine racemase activity"/>
    <property type="evidence" value="ECO:0007669"/>
    <property type="project" value="UniProtKB-EC"/>
</dbReference>
<comment type="catalytic activity">
    <reaction evidence="11">
        <text>L-serine = D-serine</text>
        <dbReference type="Rhea" id="RHEA:10980"/>
        <dbReference type="ChEBI" id="CHEBI:33384"/>
        <dbReference type="ChEBI" id="CHEBI:35247"/>
        <dbReference type="EC" id="5.1.1.18"/>
    </reaction>
</comment>
<evidence type="ECO:0000256" key="3">
    <source>
        <dbReference type="ARBA" id="ARBA00012093"/>
    </source>
</evidence>
<dbReference type="GO" id="GO:0070178">
    <property type="term" value="P:D-serine metabolic process"/>
    <property type="evidence" value="ECO:0007669"/>
    <property type="project" value="UniProtKB-ARBA"/>
</dbReference>
<dbReference type="GO" id="GO:0009097">
    <property type="term" value="P:isoleucine biosynthetic process"/>
    <property type="evidence" value="ECO:0007669"/>
    <property type="project" value="TreeGrafter"/>
</dbReference>
<keyword evidence="5" id="KW-0456">Lyase</keyword>
<comment type="catalytic activity">
    <reaction evidence="9">
        <text>L-serine = pyruvate + NH4(+)</text>
        <dbReference type="Rhea" id="RHEA:19169"/>
        <dbReference type="ChEBI" id="CHEBI:15361"/>
        <dbReference type="ChEBI" id="CHEBI:28938"/>
        <dbReference type="ChEBI" id="CHEBI:33384"/>
        <dbReference type="EC" id="4.3.1.17"/>
    </reaction>
</comment>
<dbReference type="PANTHER" id="PTHR48078:SF19">
    <property type="entry name" value="ACT DOMAIN-CONTAINING PROTEIN"/>
    <property type="match status" value="1"/>
</dbReference>
<evidence type="ECO:0000256" key="18">
    <source>
        <dbReference type="ARBA" id="ARBA00081761"/>
    </source>
</evidence>
<dbReference type="EC" id="4.3.1.18" evidence="13"/>
<evidence type="ECO:0000256" key="5">
    <source>
        <dbReference type="ARBA" id="ARBA00023239"/>
    </source>
</evidence>
<evidence type="ECO:0000256" key="15">
    <source>
        <dbReference type="ARBA" id="ARBA00070760"/>
    </source>
</evidence>
<dbReference type="PANTHER" id="PTHR48078">
    <property type="entry name" value="THREONINE DEHYDRATASE, MITOCHONDRIAL-RELATED"/>
    <property type="match status" value="1"/>
</dbReference>
<evidence type="ECO:0000256" key="7">
    <source>
        <dbReference type="ARBA" id="ARBA00041766"/>
    </source>
</evidence>
<dbReference type="WBParaSite" id="ACRNAN_Path_1146.g4433.t1">
    <property type="protein sequence ID" value="ACRNAN_Path_1146.g4433.t1"/>
    <property type="gene ID" value="ACRNAN_Path_1146.g4433"/>
</dbReference>
<organism evidence="20 21">
    <name type="scientific">Acrobeloides nanus</name>
    <dbReference type="NCBI Taxonomy" id="290746"/>
    <lineage>
        <taxon>Eukaryota</taxon>
        <taxon>Metazoa</taxon>
        <taxon>Ecdysozoa</taxon>
        <taxon>Nematoda</taxon>
        <taxon>Chromadorea</taxon>
        <taxon>Rhabditida</taxon>
        <taxon>Tylenchina</taxon>
        <taxon>Cephalobomorpha</taxon>
        <taxon>Cephaloboidea</taxon>
        <taxon>Cephalobidae</taxon>
        <taxon>Acrobeloides</taxon>
    </lineage>
</organism>
<evidence type="ECO:0000256" key="10">
    <source>
        <dbReference type="ARBA" id="ARBA00050422"/>
    </source>
</evidence>
<dbReference type="Pfam" id="PF00291">
    <property type="entry name" value="PALP"/>
    <property type="match status" value="1"/>
</dbReference>
<dbReference type="GO" id="GO:0008721">
    <property type="term" value="F:D-serine ammonia-lyase activity"/>
    <property type="evidence" value="ECO:0007669"/>
    <property type="project" value="UniProtKB-EC"/>
</dbReference>
<evidence type="ECO:0000313" key="21">
    <source>
        <dbReference type="WBParaSite" id="ACRNAN_Path_1146.g4433.t1"/>
    </source>
</evidence>
<evidence type="ECO:0000256" key="14">
    <source>
        <dbReference type="ARBA" id="ARBA00066592"/>
    </source>
</evidence>
<evidence type="ECO:0000256" key="17">
    <source>
        <dbReference type="ARBA" id="ARBA00081060"/>
    </source>
</evidence>
<dbReference type="GO" id="GO:0006567">
    <property type="term" value="P:L-threonine catabolic process"/>
    <property type="evidence" value="ECO:0007669"/>
    <property type="project" value="TreeGrafter"/>
</dbReference>
<dbReference type="PROSITE" id="PS00165">
    <property type="entry name" value="DEHYDRATASE_SER_THR"/>
    <property type="match status" value="1"/>
</dbReference>
<dbReference type="GO" id="GO:0005524">
    <property type="term" value="F:ATP binding"/>
    <property type="evidence" value="ECO:0007669"/>
    <property type="project" value="UniProtKB-ARBA"/>
</dbReference>
<dbReference type="Gene3D" id="3.40.50.1100">
    <property type="match status" value="3"/>
</dbReference>
<evidence type="ECO:0000256" key="1">
    <source>
        <dbReference type="ARBA" id="ARBA00001933"/>
    </source>
</evidence>
<evidence type="ECO:0000256" key="6">
    <source>
        <dbReference type="ARBA" id="ARBA00031418"/>
    </source>
</evidence>
<dbReference type="InterPro" id="IPR050147">
    <property type="entry name" value="Ser/Thr_Dehydratase"/>
</dbReference>
<feature type="domain" description="Tryptophan synthase beta chain-like PALP" evidence="19">
    <location>
        <begin position="62"/>
        <end position="220"/>
    </location>
</feature>
<dbReference type="GO" id="GO:0004794">
    <property type="term" value="F:threonine deaminase activity"/>
    <property type="evidence" value="ECO:0007669"/>
    <property type="project" value="TreeGrafter"/>
</dbReference>
<dbReference type="InterPro" id="IPR000634">
    <property type="entry name" value="Ser/Thr_deHydtase_PyrdxlP-BS"/>
</dbReference>
<reference evidence="21" key="1">
    <citation type="submission" date="2022-11" db="UniProtKB">
        <authorList>
            <consortium name="WormBaseParasite"/>
        </authorList>
    </citation>
    <scope>IDENTIFICATION</scope>
</reference>
<evidence type="ECO:0000256" key="4">
    <source>
        <dbReference type="ARBA" id="ARBA00022898"/>
    </source>
</evidence>
<evidence type="ECO:0000256" key="12">
    <source>
        <dbReference type="ARBA" id="ARBA00056426"/>
    </source>
</evidence>
<comment type="function">
    <text evidence="12">Catalyzes the synthesis of D-serine from L-serine. D-serine is a key coagonist with glutamate at NMDA receptors. Has dehydratase activity towards both L-serine and D-serine.</text>
</comment>
<keyword evidence="20" id="KW-1185">Reference proteome</keyword>
<dbReference type="EC" id="4.3.1.17" evidence="3"/>
<evidence type="ECO:0000313" key="20">
    <source>
        <dbReference type="Proteomes" id="UP000887540"/>
    </source>
</evidence>
<name>A0A914BWC3_9BILA</name>
<dbReference type="InterPro" id="IPR001926">
    <property type="entry name" value="TrpB-like_PALP"/>
</dbReference>
<dbReference type="SUPFAM" id="SSF53686">
    <property type="entry name" value="Tryptophan synthase beta subunit-like PLP-dependent enzymes"/>
    <property type="match status" value="1"/>
</dbReference>
<protein>
    <recommendedName>
        <fullName evidence="15">Serine racemase</fullName>
        <ecNumber evidence="3">4.3.1.17</ecNumber>
        <ecNumber evidence="13">4.3.1.18</ecNumber>
        <ecNumber evidence="14">5.1.1.18</ecNumber>
    </recommendedName>
    <alternativeName>
        <fullName evidence="16">D-serine ammonia-lyase</fullName>
    </alternativeName>
    <alternativeName>
        <fullName evidence="18">D-serine dehydratase</fullName>
    </alternativeName>
    <alternativeName>
        <fullName evidence="17">L-serine ammonia-lyase</fullName>
    </alternativeName>
    <alternativeName>
        <fullName evidence="7">L-serine deaminase</fullName>
    </alternativeName>
    <alternativeName>
        <fullName evidence="6">L-serine dehydratase</fullName>
    </alternativeName>
    <alternativeName>
        <fullName evidence="8">L-threonine dehydratase</fullName>
    </alternativeName>
</protein>
<dbReference type="GO" id="GO:0003941">
    <property type="term" value="F:L-serine ammonia-lyase activity"/>
    <property type="evidence" value="ECO:0007669"/>
    <property type="project" value="UniProtKB-EC"/>
</dbReference>
<sequence length="283" mass="30851">MHVLDDGYSSEVDIMAVMLKNFLTANSAIKNGLNFQSNDVKLMLPKPENALHHIEETLQKIQHGIIRTPCVKSEFFSKLMDMEIYLKKENLQYTGSFKARGALAAIKNLSKLEKTNGIVAASSGNHALALAYHAMHLGVPFTAVLPSSASTVKILRSQAYGANVLINGKIFEEAQSNAIKLANESGLTYIDSDDNPFVVLGQGTVALEILEDVKFLSSVDDIGSIAVELVKSQVDDFVYVNADMVAVAMLHLFEHENIIVECPAAVGLAALRSEKLKYLQGKK</sequence>
<dbReference type="Proteomes" id="UP000887540">
    <property type="component" value="Unplaced"/>
</dbReference>
<evidence type="ECO:0000256" key="16">
    <source>
        <dbReference type="ARBA" id="ARBA00076108"/>
    </source>
</evidence>
<accession>A0A914BWC3</accession>
<evidence type="ECO:0000256" key="8">
    <source>
        <dbReference type="ARBA" id="ARBA00042605"/>
    </source>
</evidence>
<dbReference type="EC" id="5.1.1.18" evidence="14"/>